<sequence>MKHIIVLNLLATTKKNSVLKAKRYLLKQSHQFRTKLDA</sequence>
<protein>
    <submittedName>
        <fullName evidence="1">Uncharacterized protein</fullName>
    </submittedName>
</protein>
<proteinExistence type="predicted"/>
<dbReference type="EMBL" id="GGEC01064390">
    <property type="protein sequence ID" value="MBX44874.1"/>
    <property type="molecule type" value="Transcribed_RNA"/>
</dbReference>
<reference evidence="1" key="1">
    <citation type="submission" date="2018-02" db="EMBL/GenBank/DDBJ databases">
        <title>Rhizophora mucronata_Transcriptome.</title>
        <authorList>
            <person name="Meera S.P."/>
            <person name="Sreeshan A."/>
            <person name="Augustine A."/>
        </authorList>
    </citation>
    <scope>NUCLEOTIDE SEQUENCE</scope>
    <source>
        <tissue evidence="1">Leaf</tissue>
    </source>
</reference>
<accession>A0A2P2NR21</accession>
<evidence type="ECO:0000313" key="1">
    <source>
        <dbReference type="EMBL" id="MBX44874.1"/>
    </source>
</evidence>
<organism evidence="1">
    <name type="scientific">Rhizophora mucronata</name>
    <name type="common">Asiatic mangrove</name>
    <dbReference type="NCBI Taxonomy" id="61149"/>
    <lineage>
        <taxon>Eukaryota</taxon>
        <taxon>Viridiplantae</taxon>
        <taxon>Streptophyta</taxon>
        <taxon>Embryophyta</taxon>
        <taxon>Tracheophyta</taxon>
        <taxon>Spermatophyta</taxon>
        <taxon>Magnoliopsida</taxon>
        <taxon>eudicotyledons</taxon>
        <taxon>Gunneridae</taxon>
        <taxon>Pentapetalae</taxon>
        <taxon>rosids</taxon>
        <taxon>fabids</taxon>
        <taxon>Malpighiales</taxon>
        <taxon>Rhizophoraceae</taxon>
        <taxon>Rhizophora</taxon>
    </lineage>
</organism>
<dbReference type="AlphaFoldDB" id="A0A2P2NR21"/>
<name>A0A2P2NR21_RHIMU</name>